<reference evidence="2 3" key="1">
    <citation type="submission" date="2014-09" db="EMBL/GenBank/DDBJ databases">
        <title>Draft genome sequence of an obligately methylotrophic methanogen, Methanococcoides methylutens, isolated from marine sediment.</title>
        <authorList>
            <person name="Guan Y."/>
            <person name="Ngugi D.K."/>
            <person name="Blom J."/>
            <person name="Ali S."/>
            <person name="Ferry J.G."/>
            <person name="Stingl U."/>
        </authorList>
    </citation>
    <scope>NUCLEOTIDE SEQUENCE [LARGE SCALE GENOMIC DNA]</scope>
    <source>
        <strain evidence="2 3">DSM 2657</strain>
    </source>
</reference>
<dbReference type="Proteomes" id="UP000029859">
    <property type="component" value="Unassembled WGS sequence"/>
</dbReference>
<dbReference type="AlphaFoldDB" id="A0A099T1P9"/>
<sequence length="136" mass="15002">MQRINPVIVAIVMIAIVGLILLAFMIAVPKIQIDDAVLSIENEDIADHEVRVEIIDPQDVRLYDEVYVIEADTRIGIRKSVPELGIYTYRLTLDNGFIVTQNGSVEYSTNVGSSEHLEFVIPSEGVSIVFDGATIA</sequence>
<proteinExistence type="predicted"/>
<name>A0A099T1P9_METMT</name>
<dbReference type="OrthoDB" id="375817at2157"/>
<evidence type="ECO:0000313" key="2">
    <source>
        <dbReference type="EMBL" id="KGK98859.1"/>
    </source>
</evidence>
<gene>
    <name evidence="2" type="ORF">LI82_06090</name>
</gene>
<dbReference type="EMBL" id="JRHO01000010">
    <property type="protein sequence ID" value="KGK98859.1"/>
    <property type="molecule type" value="Genomic_DNA"/>
</dbReference>
<organism evidence="2 3">
    <name type="scientific">Methanococcoides methylutens</name>
    <dbReference type="NCBI Taxonomy" id="2226"/>
    <lineage>
        <taxon>Archaea</taxon>
        <taxon>Methanobacteriati</taxon>
        <taxon>Methanobacteriota</taxon>
        <taxon>Stenosarchaea group</taxon>
        <taxon>Methanomicrobia</taxon>
        <taxon>Methanosarcinales</taxon>
        <taxon>Methanosarcinaceae</taxon>
        <taxon>Methanococcoides</taxon>
    </lineage>
</organism>
<dbReference type="RefSeq" id="WP_048194062.1">
    <property type="nucleotide sequence ID" value="NZ_CAAGSM010000003.1"/>
</dbReference>
<keyword evidence="1" id="KW-1133">Transmembrane helix</keyword>
<protein>
    <submittedName>
        <fullName evidence="2">Uncharacterized protein</fullName>
    </submittedName>
</protein>
<evidence type="ECO:0000313" key="3">
    <source>
        <dbReference type="Proteomes" id="UP000029859"/>
    </source>
</evidence>
<accession>A0A099T1P9</accession>
<keyword evidence="1" id="KW-0812">Transmembrane</keyword>
<comment type="caution">
    <text evidence="2">The sequence shown here is derived from an EMBL/GenBank/DDBJ whole genome shotgun (WGS) entry which is preliminary data.</text>
</comment>
<keyword evidence="1" id="KW-0472">Membrane</keyword>
<keyword evidence="3" id="KW-1185">Reference proteome</keyword>
<evidence type="ECO:0000256" key="1">
    <source>
        <dbReference type="SAM" id="Phobius"/>
    </source>
</evidence>
<feature type="transmembrane region" description="Helical" evidence="1">
    <location>
        <begin position="7"/>
        <end position="28"/>
    </location>
</feature>